<organism evidence="3 4">
    <name type="scientific">Allomyces macrogynus (strain ATCC 38327)</name>
    <name type="common">Allomyces javanicus var. macrogynus</name>
    <dbReference type="NCBI Taxonomy" id="578462"/>
    <lineage>
        <taxon>Eukaryota</taxon>
        <taxon>Fungi</taxon>
        <taxon>Fungi incertae sedis</taxon>
        <taxon>Blastocladiomycota</taxon>
        <taxon>Blastocladiomycetes</taxon>
        <taxon>Blastocladiales</taxon>
        <taxon>Blastocladiaceae</taxon>
        <taxon>Allomyces</taxon>
    </lineage>
</organism>
<feature type="region of interest" description="Disordered" evidence="1">
    <location>
        <begin position="183"/>
        <end position="204"/>
    </location>
</feature>
<evidence type="ECO:0000256" key="1">
    <source>
        <dbReference type="SAM" id="MobiDB-lite"/>
    </source>
</evidence>
<evidence type="ECO:0000313" key="4">
    <source>
        <dbReference type="Proteomes" id="UP000054350"/>
    </source>
</evidence>
<accession>A0A0L0T1E5</accession>
<dbReference type="Pfam" id="PF01079">
    <property type="entry name" value="Hint"/>
    <property type="match status" value="1"/>
</dbReference>
<evidence type="ECO:0000313" key="3">
    <source>
        <dbReference type="EMBL" id="KNE68638.1"/>
    </source>
</evidence>
<gene>
    <name evidence="3" type="ORF">AMAG_12803</name>
</gene>
<feature type="compositionally biased region" description="Low complexity" evidence="1">
    <location>
        <begin position="193"/>
        <end position="204"/>
    </location>
</feature>
<dbReference type="Gene3D" id="2.170.16.10">
    <property type="entry name" value="Hedgehog/Intein (Hint) domain"/>
    <property type="match status" value="1"/>
</dbReference>
<dbReference type="EMBL" id="GG745357">
    <property type="protein sequence ID" value="KNE68638.1"/>
    <property type="molecule type" value="Genomic_DNA"/>
</dbReference>
<name>A0A0L0T1E5_ALLM3</name>
<sequence length="386" mass="43794">MTIVLNAIHKKDVPYGVIVNKLSKRLHSRILNDADFYNKFACSLNSGPYSTKDIFLALEVDDARDAEDYILPDVAMKSVLEFINGIPSITMQPNDVSAISATDFDEQESRLQAVVDKMIAENAKEREKMHKMHEEAMEQQRETFKRLQADLERQRMEAERQLELANQNAEVGKAERQALQQQVKEMENRKPEPQQQEQQEPQIIQVLKFLDQQERRREEERRRREFTRARHVSVGMYLVLGDGGRRRVNSIGQVVECGVFSPVTASGTIVANGVVASTYAKPTEFADIKVPDDAAHKLMHEFVEERLLHSWVKELQVDNAADVAAAKMSAWDDRVAAASAAVALINGQSEPEQGGDHEQQQRLELEHPACQALKVEARQHFLAMRA</sequence>
<proteinExistence type="predicted"/>
<feature type="domain" description="Hedgehog protein Hint" evidence="2">
    <location>
        <begin position="211"/>
        <end position="281"/>
    </location>
</feature>
<dbReference type="InterPro" id="IPR001767">
    <property type="entry name" value="Hedgehog_Hint"/>
</dbReference>
<reference evidence="4" key="2">
    <citation type="submission" date="2009-11" db="EMBL/GenBank/DDBJ databases">
        <title>The Genome Sequence of Allomyces macrogynus strain ATCC 38327.</title>
        <authorList>
            <consortium name="The Broad Institute Genome Sequencing Platform"/>
            <person name="Russ C."/>
            <person name="Cuomo C."/>
            <person name="Shea T."/>
            <person name="Young S.K."/>
            <person name="Zeng Q."/>
            <person name="Koehrsen M."/>
            <person name="Haas B."/>
            <person name="Borodovsky M."/>
            <person name="Guigo R."/>
            <person name="Alvarado L."/>
            <person name="Berlin A."/>
            <person name="Borenstein D."/>
            <person name="Chen Z."/>
            <person name="Engels R."/>
            <person name="Freedman E."/>
            <person name="Gellesch M."/>
            <person name="Goldberg J."/>
            <person name="Griggs A."/>
            <person name="Gujja S."/>
            <person name="Heiman D."/>
            <person name="Hepburn T."/>
            <person name="Howarth C."/>
            <person name="Jen D."/>
            <person name="Larson L."/>
            <person name="Lewis B."/>
            <person name="Mehta T."/>
            <person name="Park D."/>
            <person name="Pearson M."/>
            <person name="Roberts A."/>
            <person name="Saif S."/>
            <person name="Shenoy N."/>
            <person name="Sisk P."/>
            <person name="Stolte C."/>
            <person name="Sykes S."/>
            <person name="Walk T."/>
            <person name="White J."/>
            <person name="Yandava C."/>
            <person name="Burger G."/>
            <person name="Gray M.W."/>
            <person name="Holland P.W.H."/>
            <person name="King N."/>
            <person name="Lang F.B.F."/>
            <person name="Roger A.J."/>
            <person name="Ruiz-Trillo I."/>
            <person name="Lander E."/>
            <person name="Nusbaum C."/>
        </authorList>
    </citation>
    <scope>NUCLEOTIDE SEQUENCE [LARGE SCALE GENOMIC DNA]</scope>
    <source>
        <strain evidence="4">ATCC 38327</strain>
    </source>
</reference>
<dbReference type="AlphaFoldDB" id="A0A0L0T1E5"/>
<dbReference type="Proteomes" id="UP000054350">
    <property type="component" value="Unassembled WGS sequence"/>
</dbReference>
<dbReference type="OrthoDB" id="8954335at2759"/>
<reference evidence="3 4" key="1">
    <citation type="submission" date="2009-11" db="EMBL/GenBank/DDBJ databases">
        <title>Annotation of Allomyces macrogynus ATCC 38327.</title>
        <authorList>
            <consortium name="The Broad Institute Genome Sequencing Platform"/>
            <person name="Russ C."/>
            <person name="Cuomo C."/>
            <person name="Burger G."/>
            <person name="Gray M.W."/>
            <person name="Holland P.W.H."/>
            <person name="King N."/>
            <person name="Lang F.B.F."/>
            <person name="Roger A.J."/>
            <person name="Ruiz-Trillo I."/>
            <person name="Young S.K."/>
            <person name="Zeng Q."/>
            <person name="Gargeya S."/>
            <person name="Fitzgerald M."/>
            <person name="Haas B."/>
            <person name="Abouelleil A."/>
            <person name="Alvarado L."/>
            <person name="Arachchi H.M."/>
            <person name="Berlin A."/>
            <person name="Chapman S.B."/>
            <person name="Gearin G."/>
            <person name="Goldberg J."/>
            <person name="Griggs A."/>
            <person name="Gujja S."/>
            <person name="Hansen M."/>
            <person name="Heiman D."/>
            <person name="Howarth C."/>
            <person name="Larimer J."/>
            <person name="Lui A."/>
            <person name="MacDonald P.J.P."/>
            <person name="McCowen C."/>
            <person name="Montmayeur A."/>
            <person name="Murphy C."/>
            <person name="Neiman D."/>
            <person name="Pearson M."/>
            <person name="Priest M."/>
            <person name="Roberts A."/>
            <person name="Saif S."/>
            <person name="Shea T."/>
            <person name="Sisk P."/>
            <person name="Stolte C."/>
            <person name="Sykes S."/>
            <person name="Wortman J."/>
            <person name="Nusbaum C."/>
            <person name="Birren B."/>
        </authorList>
    </citation>
    <scope>NUCLEOTIDE SEQUENCE [LARGE SCALE GENOMIC DNA]</scope>
    <source>
        <strain evidence="3 4">ATCC 38327</strain>
    </source>
</reference>
<dbReference type="GO" id="GO:0016540">
    <property type="term" value="P:protein autoprocessing"/>
    <property type="evidence" value="ECO:0007669"/>
    <property type="project" value="InterPro"/>
</dbReference>
<protein>
    <recommendedName>
        <fullName evidence="2">Hedgehog protein Hint domain-containing protein</fullName>
    </recommendedName>
</protein>
<keyword evidence="4" id="KW-1185">Reference proteome</keyword>
<evidence type="ECO:0000259" key="2">
    <source>
        <dbReference type="Pfam" id="PF01079"/>
    </source>
</evidence>
<dbReference type="VEuPathDB" id="FungiDB:AMAG_12803"/>